<dbReference type="SUPFAM" id="SSF54826">
    <property type="entry name" value="Enolase N-terminal domain-like"/>
    <property type="match status" value="1"/>
</dbReference>
<protein>
    <submittedName>
        <fullName evidence="3">Mandelate racemase/muconate lactonizing enzyme family protein</fullName>
    </submittedName>
</protein>
<dbReference type="SFLD" id="SFLDG00179">
    <property type="entry name" value="mandelate_racemase"/>
    <property type="match status" value="1"/>
</dbReference>
<dbReference type="InterPro" id="IPR013342">
    <property type="entry name" value="Mandelate_racemase_C"/>
</dbReference>
<dbReference type="SFLD" id="SFLDS00001">
    <property type="entry name" value="Enolase"/>
    <property type="match status" value="1"/>
</dbReference>
<keyword evidence="4" id="KW-1185">Reference proteome</keyword>
<dbReference type="Proteomes" id="UP000515811">
    <property type="component" value="Chromosome"/>
</dbReference>
<accession>A0A7G9RTB7</accession>
<dbReference type="Pfam" id="PF13378">
    <property type="entry name" value="MR_MLE_C"/>
    <property type="match status" value="1"/>
</dbReference>
<dbReference type="GO" id="GO:0016829">
    <property type="term" value="F:lyase activity"/>
    <property type="evidence" value="ECO:0007669"/>
    <property type="project" value="UniProtKB-KW"/>
</dbReference>
<feature type="domain" description="Mandelate racemase/muconate lactonizing enzyme C-terminal" evidence="2">
    <location>
        <begin position="163"/>
        <end position="257"/>
    </location>
</feature>
<dbReference type="GO" id="GO:0009063">
    <property type="term" value="P:amino acid catabolic process"/>
    <property type="evidence" value="ECO:0007669"/>
    <property type="project" value="InterPro"/>
</dbReference>
<reference evidence="3 4" key="1">
    <citation type="submission" date="2020-08" db="EMBL/GenBank/DDBJ databases">
        <title>Genome sequence of Diaphorobacter ruginosibacter DSM 27467T.</title>
        <authorList>
            <person name="Hyun D.-W."/>
            <person name="Bae J.-W."/>
        </authorList>
    </citation>
    <scope>NUCLEOTIDE SEQUENCE [LARGE SCALE GENOMIC DNA]</scope>
    <source>
        <strain evidence="3 4">DSM 27467</strain>
    </source>
</reference>
<evidence type="ECO:0000259" key="2">
    <source>
        <dbReference type="SMART" id="SM00922"/>
    </source>
</evidence>
<dbReference type="InterPro" id="IPR034593">
    <property type="entry name" value="DgoD-like"/>
</dbReference>
<dbReference type="KEGG" id="drg:H9K76_08570"/>
<dbReference type="InterPro" id="IPR018110">
    <property type="entry name" value="Mandel_Rmase/mucon_lact_enz_CS"/>
</dbReference>
<proteinExistence type="predicted"/>
<dbReference type="CDD" id="cd03316">
    <property type="entry name" value="MR_like"/>
    <property type="match status" value="1"/>
</dbReference>
<dbReference type="InterPro" id="IPR029065">
    <property type="entry name" value="Enolase_C-like"/>
</dbReference>
<dbReference type="PANTHER" id="PTHR48080:SF2">
    <property type="entry name" value="D-GALACTONATE DEHYDRATASE"/>
    <property type="match status" value="1"/>
</dbReference>
<evidence type="ECO:0000313" key="4">
    <source>
        <dbReference type="Proteomes" id="UP000515811"/>
    </source>
</evidence>
<dbReference type="Pfam" id="PF02746">
    <property type="entry name" value="MR_MLE_N"/>
    <property type="match status" value="1"/>
</dbReference>
<dbReference type="SUPFAM" id="SSF51604">
    <property type="entry name" value="Enolase C-terminal domain-like"/>
    <property type="match status" value="1"/>
</dbReference>
<keyword evidence="1" id="KW-0456">Lyase</keyword>
<dbReference type="InterPro" id="IPR029017">
    <property type="entry name" value="Enolase-like_N"/>
</dbReference>
<dbReference type="InterPro" id="IPR036849">
    <property type="entry name" value="Enolase-like_C_sf"/>
</dbReference>
<evidence type="ECO:0000256" key="1">
    <source>
        <dbReference type="ARBA" id="ARBA00023239"/>
    </source>
</evidence>
<dbReference type="EMBL" id="CP060714">
    <property type="protein sequence ID" value="QNN58842.1"/>
    <property type="molecule type" value="Genomic_DNA"/>
</dbReference>
<name>A0A7G9RTB7_9BURK</name>
<dbReference type="SMART" id="SM00922">
    <property type="entry name" value="MR_MLE"/>
    <property type="match status" value="1"/>
</dbReference>
<dbReference type="RefSeq" id="WP_187599556.1">
    <property type="nucleotide sequence ID" value="NZ_CP060714.1"/>
</dbReference>
<sequence length="385" mass="41883">MTHPHASPIRITRIEAFVFRAPIANPVRTSFGVMTDRPAVLVRAEDSDGAFGWGEVWCNFPSCGAEHRARLIDTVLAPLLVQQWFEAPEAAFRHLSEETAVLAIQSAEPGPIAQAIAGVDLALWDLCARRAKTPLWQFIRGQAPDTQPARISVYASGINPDHPERTAERAWEAGYRAFKLKIGFGRDRDLANLTAMRSRLGAGIPLMADANQGWSLEEALRMLPDLEPFDLCWLEEPLRADRPWDEWAQLRMRSGIPLAAGENLASPVEFTQAIATRQLSVLQPDAAKWGGISGCWPVIQATRAAHLLYCPHYLGGGIGLLHSAHLLAAAGGRGMLEIDSNPNPLRSLLAGPLEQISDGKATLGSAPGIGFEPELASLASMRQVH</sequence>
<dbReference type="PROSITE" id="PS00909">
    <property type="entry name" value="MR_MLE_2"/>
    <property type="match status" value="1"/>
</dbReference>
<gene>
    <name evidence="3" type="ORF">H9K76_08570</name>
</gene>
<organism evidence="3 4">
    <name type="scientific">Diaphorobacter ruginosibacter</name>
    <dbReference type="NCBI Taxonomy" id="1715720"/>
    <lineage>
        <taxon>Bacteria</taxon>
        <taxon>Pseudomonadati</taxon>
        <taxon>Pseudomonadota</taxon>
        <taxon>Betaproteobacteria</taxon>
        <taxon>Burkholderiales</taxon>
        <taxon>Comamonadaceae</taxon>
        <taxon>Diaphorobacter</taxon>
    </lineage>
</organism>
<dbReference type="Gene3D" id="3.20.20.120">
    <property type="entry name" value="Enolase-like C-terminal domain"/>
    <property type="match status" value="1"/>
</dbReference>
<dbReference type="InterPro" id="IPR013341">
    <property type="entry name" value="Mandelate_racemase_N_dom"/>
</dbReference>
<dbReference type="AlphaFoldDB" id="A0A7G9RTB7"/>
<dbReference type="Gene3D" id="3.30.390.10">
    <property type="entry name" value="Enolase-like, N-terminal domain"/>
    <property type="match status" value="1"/>
</dbReference>
<dbReference type="PANTHER" id="PTHR48080">
    <property type="entry name" value="D-GALACTONATE DEHYDRATASE-RELATED"/>
    <property type="match status" value="1"/>
</dbReference>
<evidence type="ECO:0000313" key="3">
    <source>
        <dbReference type="EMBL" id="QNN58842.1"/>
    </source>
</evidence>